<reference evidence="2" key="1">
    <citation type="submission" date="2015-01" db="EMBL/GenBank/DDBJ databases">
        <authorList>
            <person name="Aksoy S."/>
            <person name="Warren W."/>
            <person name="Wilson R.K."/>
        </authorList>
    </citation>
    <scope>NUCLEOTIDE SEQUENCE [LARGE SCALE GENOMIC DNA]</scope>
    <source>
        <strain evidence="2">IAEA</strain>
    </source>
</reference>
<evidence type="ECO:0000313" key="1">
    <source>
        <dbReference type="EnsemblMetazoa" id="GPPI042962-PA"/>
    </source>
</evidence>
<keyword evidence="2" id="KW-1185">Reference proteome</keyword>
<reference evidence="1" key="2">
    <citation type="submission" date="2020-05" db="UniProtKB">
        <authorList>
            <consortium name="EnsemblMetazoa"/>
        </authorList>
    </citation>
    <scope>IDENTIFICATION</scope>
    <source>
        <strain evidence="1">IAEA</strain>
    </source>
</reference>
<dbReference type="AlphaFoldDB" id="A0A1B0BWU6"/>
<sequence length="209" mass="22347">MESSIMLCEATVSQLEAQQQRLRQNSCSPPNTAPTNNSILQQQQHLHMQLSDTTTRSTGSSNSSININNTEMSQINTNMAGNSSSNSISGGVGMGVLLNAAATGLSYGGSGPSSLVNSPALGRRKRYTSNSSNCSSQFNNNYAGLDVESLEDMLRKRIQALKNRSADFKLSTQHSFTATSATITAVTLGYCGVAFKRKCNFFQDKLPGS</sequence>
<dbReference type="VEuPathDB" id="VectorBase:GPPI042962"/>
<organism evidence="1 2">
    <name type="scientific">Glossina palpalis gambiensis</name>
    <dbReference type="NCBI Taxonomy" id="67801"/>
    <lineage>
        <taxon>Eukaryota</taxon>
        <taxon>Metazoa</taxon>
        <taxon>Ecdysozoa</taxon>
        <taxon>Arthropoda</taxon>
        <taxon>Hexapoda</taxon>
        <taxon>Insecta</taxon>
        <taxon>Pterygota</taxon>
        <taxon>Neoptera</taxon>
        <taxon>Endopterygota</taxon>
        <taxon>Diptera</taxon>
        <taxon>Brachycera</taxon>
        <taxon>Muscomorpha</taxon>
        <taxon>Hippoboscoidea</taxon>
        <taxon>Glossinidae</taxon>
        <taxon>Glossina</taxon>
    </lineage>
</organism>
<dbReference type="EMBL" id="JXJN01021972">
    <property type="status" value="NOT_ANNOTATED_CDS"/>
    <property type="molecule type" value="Genomic_DNA"/>
</dbReference>
<name>A0A1B0BWU6_9MUSC</name>
<accession>A0A1B0BWU6</accession>
<dbReference type="EMBL" id="JXJN01021971">
    <property type="status" value="NOT_ANNOTATED_CDS"/>
    <property type="molecule type" value="Genomic_DNA"/>
</dbReference>
<protein>
    <submittedName>
        <fullName evidence="1">Uncharacterized protein</fullName>
    </submittedName>
</protein>
<dbReference type="EnsemblMetazoa" id="GPPI042962-RA">
    <property type="protein sequence ID" value="GPPI042962-PA"/>
    <property type="gene ID" value="GPPI042962"/>
</dbReference>
<proteinExistence type="predicted"/>
<dbReference type="Proteomes" id="UP000092460">
    <property type="component" value="Unassembled WGS sequence"/>
</dbReference>
<evidence type="ECO:0000313" key="2">
    <source>
        <dbReference type="Proteomes" id="UP000092460"/>
    </source>
</evidence>